<dbReference type="CDD" id="cd02252">
    <property type="entry name" value="nylC_like"/>
    <property type="match status" value="1"/>
</dbReference>
<feature type="region of interest" description="Disordered" evidence="2">
    <location>
        <begin position="233"/>
        <end position="262"/>
    </location>
</feature>
<dbReference type="RefSeq" id="WP_345031623.1">
    <property type="nucleotide sequence ID" value="NZ_BAABGL010000012.1"/>
</dbReference>
<evidence type="ECO:0000313" key="4">
    <source>
        <dbReference type="Proteomes" id="UP001500642"/>
    </source>
</evidence>
<feature type="compositionally biased region" description="Gly residues" evidence="2">
    <location>
        <begin position="237"/>
        <end position="262"/>
    </location>
</feature>
<protein>
    <submittedName>
        <fullName evidence="3">P1 family peptidase</fullName>
    </submittedName>
</protein>
<proteinExistence type="inferred from homology"/>
<evidence type="ECO:0000256" key="1">
    <source>
        <dbReference type="ARBA" id="ARBA00007068"/>
    </source>
</evidence>
<organism evidence="3 4">
    <name type="scientific">Brevibacterium pityocampae</name>
    <dbReference type="NCBI Taxonomy" id="506594"/>
    <lineage>
        <taxon>Bacteria</taxon>
        <taxon>Bacillati</taxon>
        <taxon>Actinomycetota</taxon>
        <taxon>Actinomycetes</taxon>
        <taxon>Micrococcales</taxon>
        <taxon>Brevibacteriaceae</taxon>
        <taxon>Brevibacterium</taxon>
    </lineage>
</organism>
<evidence type="ECO:0000256" key="2">
    <source>
        <dbReference type="SAM" id="MobiDB-lite"/>
    </source>
</evidence>
<dbReference type="PANTHER" id="PTHR36512:SF3">
    <property type="entry name" value="BLR5678 PROTEIN"/>
    <property type="match status" value="1"/>
</dbReference>
<comment type="caution">
    <text evidence="3">The sequence shown here is derived from an EMBL/GenBank/DDBJ whole genome shotgun (WGS) entry which is preliminary data.</text>
</comment>
<dbReference type="Pfam" id="PF03576">
    <property type="entry name" value="Peptidase_S58"/>
    <property type="match status" value="1"/>
</dbReference>
<dbReference type="Gene3D" id="3.60.70.12">
    <property type="entry name" value="L-amino peptidase D-ALA esterase/amidase"/>
    <property type="match status" value="1"/>
</dbReference>
<dbReference type="EMBL" id="BAABGL010000012">
    <property type="protein sequence ID" value="GAA4391380.1"/>
    <property type="molecule type" value="Genomic_DNA"/>
</dbReference>
<gene>
    <name evidence="3" type="ORF">GCM10023167_18690</name>
</gene>
<comment type="similarity">
    <text evidence="1">Belongs to the peptidase S58 family.</text>
</comment>
<dbReference type="PANTHER" id="PTHR36512">
    <property type="entry name" value="D-AMINOPEPTIDASE"/>
    <property type="match status" value="1"/>
</dbReference>
<dbReference type="InterPro" id="IPR005321">
    <property type="entry name" value="Peptidase_S58_DmpA"/>
</dbReference>
<dbReference type="Proteomes" id="UP001500642">
    <property type="component" value="Unassembled WGS sequence"/>
</dbReference>
<dbReference type="SUPFAM" id="SSF56266">
    <property type="entry name" value="DmpA/ArgJ-like"/>
    <property type="match status" value="1"/>
</dbReference>
<sequence length="386" mass="37792">MSSPDLPLGTLRRGRGVLEVAGVALGHTARTGEGRLTGTTVIVPPPGTLAGVDVRGGGPASHETDILSPGTLGYGADAVVLTGGSAFGLVAAHGVQRGLRADGRGFPAPGLPGVTVPIVPAAGIFDLGRGGEPAAPPVEEDGLAAYGDARAEQPHLRGSVGAGVGAWTGRGLLRGGLGQASITTPAGHTVAALVVANPMGGVLDPAGRLHCASVLARYGIGVPQAHGLRARFTEFHGGTGDPGGGDGGGDPGGSTGNGGGENAGARNTTIACIVTDARLDAAQTTRLAQSAHAGLARAIHPSHTLFDGDAVFALATGERALDDPEAAALVELNIAAADVLSAAIVDAVLSAEPDTVPGRVTAAGVPAPPALVEVDPTTAEAWRALP</sequence>
<reference evidence="4" key="1">
    <citation type="journal article" date="2019" name="Int. J. Syst. Evol. Microbiol.">
        <title>The Global Catalogue of Microorganisms (GCM) 10K type strain sequencing project: providing services to taxonomists for standard genome sequencing and annotation.</title>
        <authorList>
            <consortium name="The Broad Institute Genomics Platform"/>
            <consortium name="The Broad Institute Genome Sequencing Center for Infectious Disease"/>
            <person name="Wu L."/>
            <person name="Ma J."/>
        </authorList>
    </citation>
    <scope>NUCLEOTIDE SEQUENCE [LARGE SCALE GENOMIC DNA]</scope>
    <source>
        <strain evidence="4">JCM 17808</strain>
    </source>
</reference>
<dbReference type="InterPro" id="IPR016117">
    <property type="entry name" value="ArgJ-like_dom_sf"/>
</dbReference>
<accession>A0ABP8JIK6</accession>
<evidence type="ECO:0000313" key="3">
    <source>
        <dbReference type="EMBL" id="GAA4391380.1"/>
    </source>
</evidence>
<name>A0ABP8JIK6_9MICO</name>
<keyword evidence="4" id="KW-1185">Reference proteome</keyword>